<dbReference type="RefSeq" id="WP_269122203.1">
    <property type="nucleotide sequence ID" value="NZ_JAPUBN010000006.1"/>
</dbReference>
<comment type="caution">
    <text evidence="5">The sequence shown here is derived from an EMBL/GenBank/DDBJ whole genome shotgun (WGS) entry which is preliminary data.</text>
</comment>
<accession>A0ABT4JPT2</accession>
<organism evidence="5 6">
    <name type="scientific">Marinomonas phaeophyticola</name>
    <dbReference type="NCBI Taxonomy" id="3004091"/>
    <lineage>
        <taxon>Bacteria</taxon>
        <taxon>Pseudomonadati</taxon>
        <taxon>Pseudomonadota</taxon>
        <taxon>Gammaproteobacteria</taxon>
        <taxon>Oceanospirillales</taxon>
        <taxon>Oceanospirillaceae</taxon>
        <taxon>Marinomonas</taxon>
    </lineage>
</organism>
<dbReference type="EMBL" id="JAPUBN010000006">
    <property type="protein sequence ID" value="MCZ2720369.1"/>
    <property type="molecule type" value="Genomic_DNA"/>
</dbReference>
<dbReference type="Gene3D" id="1.10.287.470">
    <property type="entry name" value="Helix hairpin bin"/>
    <property type="match status" value="1"/>
</dbReference>
<keyword evidence="6" id="KW-1185">Reference proteome</keyword>
<dbReference type="Gene3D" id="2.40.50.100">
    <property type="match status" value="1"/>
</dbReference>
<dbReference type="Pfam" id="PF25954">
    <property type="entry name" value="Beta-barrel_RND_2"/>
    <property type="match status" value="1"/>
</dbReference>
<proteinExistence type="inferred from homology"/>
<feature type="coiled-coil region" evidence="2">
    <location>
        <begin position="125"/>
        <end position="183"/>
    </location>
</feature>
<dbReference type="PANTHER" id="PTHR30469:SF29">
    <property type="entry name" value="BLR2860 PROTEIN"/>
    <property type="match status" value="1"/>
</dbReference>
<sequence>MELKSKIGPITAIVITGSIVFWMVSGGNGITVANAGTPETNSTEKEVSTLASESKLIKKVQAKTIIAKSIATTLSLSGTTHVSDSLTLLSGNAGRIDKIFFEKGDFVTKGSVILQTDTRSLQSDIEQAKALLAQKTLELEGTQRLIKQKLTSAVALASIKTEVAQARATLKRLQIDLENASLIAPFSGILNTLVVTETQLLQAGALVGELVAVDPLVISTNIPQKEAHKITLGGSANIIINGDAVTGSINYINSVADSGTRSINVEIEIPNENNELPAGITTEVNLSLPETMAHGFSPALLTLDENGHTAIKILDIDNRVVVTPVTIIKSTREKVWVTGLSKNINIITVGQGFTEAGDTVEATFTN</sequence>
<comment type="similarity">
    <text evidence="1">Belongs to the membrane fusion protein (MFP) (TC 8.A.1) family.</text>
</comment>
<dbReference type="SUPFAM" id="SSF111369">
    <property type="entry name" value="HlyD-like secretion proteins"/>
    <property type="match status" value="1"/>
</dbReference>
<evidence type="ECO:0000313" key="5">
    <source>
        <dbReference type="EMBL" id="MCZ2720369.1"/>
    </source>
</evidence>
<feature type="domain" description="CusB-like beta-barrel" evidence="4">
    <location>
        <begin position="220"/>
        <end position="287"/>
    </location>
</feature>
<keyword evidence="2" id="KW-0175">Coiled coil</keyword>
<keyword evidence="3" id="KW-0812">Transmembrane</keyword>
<protein>
    <submittedName>
        <fullName evidence="5">Efflux RND transporter periplasmic adaptor subunit</fullName>
    </submittedName>
</protein>
<dbReference type="NCBIfam" id="TIGR01730">
    <property type="entry name" value="RND_mfp"/>
    <property type="match status" value="1"/>
</dbReference>
<dbReference type="InterPro" id="IPR006143">
    <property type="entry name" value="RND_pump_MFP"/>
</dbReference>
<evidence type="ECO:0000256" key="1">
    <source>
        <dbReference type="ARBA" id="ARBA00009477"/>
    </source>
</evidence>
<keyword evidence="3" id="KW-0472">Membrane</keyword>
<name>A0ABT4JPT2_9GAMM</name>
<dbReference type="PANTHER" id="PTHR30469">
    <property type="entry name" value="MULTIDRUG RESISTANCE PROTEIN MDTA"/>
    <property type="match status" value="1"/>
</dbReference>
<gene>
    <name evidence="5" type="ORF">O1D97_01600</name>
</gene>
<keyword evidence="3" id="KW-1133">Transmembrane helix</keyword>
<feature type="transmembrane region" description="Helical" evidence="3">
    <location>
        <begin position="7"/>
        <end position="24"/>
    </location>
</feature>
<evidence type="ECO:0000256" key="3">
    <source>
        <dbReference type="SAM" id="Phobius"/>
    </source>
</evidence>
<evidence type="ECO:0000256" key="2">
    <source>
        <dbReference type="SAM" id="Coils"/>
    </source>
</evidence>
<evidence type="ECO:0000259" key="4">
    <source>
        <dbReference type="Pfam" id="PF25954"/>
    </source>
</evidence>
<dbReference type="Proteomes" id="UP001149719">
    <property type="component" value="Unassembled WGS sequence"/>
</dbReference>
<evidence type="ECO:0000313" key="6">
    <source>
        <dbReference type="Proteomes" id="UP001149719"/>
    </source>
</evidence>
<dbReference type="InterPro" id="IPR058792">
    <property type="entry name" value="Beta-barrel_RND_2"/>
</dbReference>
<dbReference type="Gene3D" id="2.40.30.170">
    <property type="match status" value="1"/>
</dbReference>
<reference evidence="5" key="1">
    <citation type="submission" date="2022-12" db="EMBL/GenBank/DDBJ databases">
        <title>Marinomonas 15G1-11 sp. nov, isolated from marine algae.</title>
        <authorList>
            <person name="Butt M."/>
            <person name="Choi D.G."/>
            <person name="Kim J.M."/>
            <person name="Lee J.K."/>
            <person name="Baek J.H."/>
            <person name="Jeon C.O."/>
        </authorList>
    </citation>
    <scope>NUCLEOTIDE SEQUENCE</scope>
    <source>
        <strain evidence="5">15G1-11</strain>
    </source>
</reference>